<dbReference type="Gene3D" id="3.30.530.20">
    <property type="match status" value="1"/>
</dbReference>
<dbReference type="InterPro" id="IPR023393">
    <property type="entry name" value="START-like_dom_sf"/>
</dbReference>
<proteinExistence type="predicted"/>
<keyword evidence="2" id="KW-1185">Reference proteome</keyword>
<dbReference type="Pfam" id="PF10604">
    <property type="entry name" value="Polyketide_cyc2"/>
    <property type="match status" value="1"/>
</dbReference>
<dbReference type="SUPFAM" id="SSF55961">
    <property type="entry name" value="Bet v1-like"/>
    <property type="match status" value="1"/>
</dbReference>
<reference evidence="1" key="1">
    <citation type="submission" date="2020-12" db="EMBL/GenBank/DDBJ databases">
        <title>The genome sequence of Inhella sp. 4Y17.</title>
        <authorList>
            <person name="Liu Y."/>
        </authorList>
    </citation>
    <scope>NUCLEOTIDE SEQUENCE</scope>
    <source>
        <strain evidence="1">4Y10</strain>
    </source>
</reference>
<accession>A0A931NC69</accession>
<protein>
    <submittedName>
        <fullName evidence="1">SRPBCC family protein</fullName>
    </submittedName>
</protein>
<organism evidence="1 2">
    <name type="scientific">Inhella gelatinilytica</name>
    <dbReference type="NCBI Taxonomy" id="2795030"/>
    <lineage>
        <taxon>Bacteria</taxon>
        <taxon>Pseudomonadati</taxon>
        <taxon>Pseudomonadota</taxon>
        <taxon>Betaproteobacteria</taxon>
        <taxon>Burkholderiales</taxon>
        <taxon>Sphaerotilaceae</taxon>
        <taxon>Inhella</taxon>
    </lineage>
</organism>
<dbReference type="EMBL" id="JAEDAL010000001">
    <property type="protein sequence ID" value="MBH9551254.1"/>
    <property type="molecule type" value="Genomic_DNA"/>
</dbReference>
<evidence type="ECO:0000313" key="2">
    <source>
        <dbReference type="Proteomes" id="UP000620139"/>
    </source>
</evidence>
<sequence>MRLLTMVLSVTTALVGVVLGGALMLSPDYAVSRSVVIQAPAGAIYQHLDSSPGWARWGVWYRNDPQMKVTNSGPAKGAGAAWSWLSASQGNGKMKLTAVEPERKVAYELQIESFAPSAGALTLEPAEGGTRVTWSMEGRMDNLISRWLAFFMDRMVGPDFEAGLANLKQLSENP</sequence>
<dbReference type="Proteomes" id="UP000620139">
    <property type="component" value="Unassembled WGS sequence"/>
</dbReference>
<dbReference type="CDD" id="cd07818">
    <property type="entry name" value="SRPBCC_1"/>
    <property type="match status" value="1"/>
</dbReference>
<evidence type="ECO:0000313" key="1">
    <source>
        <dbReference type="EMBL" id="MBH9551254.1"/>
    </source>
</evidence>
<dbReference type="AlphaFoldDB" id="A0A931NC69"/>
<gene>
    <name evidence="1" type="ORF">I7X43_00210</name>
</gene>
<name>A0A931NC69_9BURK</name>
<dbReference type="InterPro" id="IPR019587">
    <property type="entry name" value="Polyketide_cyclase/dehydratase"/>
</dbReference>
<comment type="caution">
    <text evidence="1">The sequence shown here is derived from an EMBL/GenBank/DDBJ whole genome shotgun (WGS) entry which is preliminary data.</text>
</comment>
<dbReference type="RefSeq" id="WP_198098876.1">
    <property type="nucleotide sequence ID" value="NZ_JAEDAL010000001.1"/>
</dbReference>